<comment type="catalytic activity">
    <reaction evidence="1">
        <text>inosine + phosphate = alpha-D-ribose 1-phosphate + hypoxanthine</text>
        <dbReference type="Rhea" id="RHEA:27646"/>
        <dbReference type="ChEBI" id="CHEBI:17368"/>
        <dbReference type="ChEBI" id="CHEBI:17596"/>
        <dbReference type="ChEBI" id="CHEBI:43474"/>
        <dbReference type="ChEBI" id="CHEBI:57720"/>
        <dbReference type="EC" id="2.4.2.1"/>
    </reaction>
    <physiologicalReaction direction="left-to-right" evidence="1">
        <dbReference type="Rhea" id="RHEA:27647"/>
    </physiologicalReaction>
</comment>
<evidence type="ECO:0000256" key="2">
    <source>
        <dbReference type="ARBA" id="ARBA00007353"/>
    </source>
</evidence>
<keyword evidence="3" id="KW-0808">Transferase</keyword>
<proteinExistence type="inferred from homology"/>
<dbReference type="InterPro" id="IPR003730">
    <property type="entry name" value="Cu_polyphenol_OxRdtase"/>
</dbReference>
<evidence type="ECO:0000256" key="6">
    <source>
        <dbReference type="ARBA" id="ARBA00022833"/>
    </source>
</evidence>
<reference evidence="12" key="1">
    <citation type="journal article" date="2019" name="Int. J. Syst. Evol. Microbiol.">
        <title>The Global Catalogue of Microorganisms (GCM) 10K type strain sequencing project: providing services to taxonomists for standard genome sequencing and annotation.</title>
        <authorList>
            <consortium name="The Broad Institute Genomics Platform"/>
            <consortium name="The Broad Institute Genome Sequencing Center for Infectious Disease"/>
            <person name="Wu L."/>
            <person name="Ma J."/>
        </authorList>
    </citation>
    <scope>NUCLEOTIDE SEQUENCE [LARGE SCALE GENOMIC DNA]</scope>
    <source>
        <strain evidence="12">JCM 17727</strain>
    </source>
</reference>
<dbReference type="Gene3D" id="3.60.140.10">
    <property type="entry name" value="CNF1/YfiH-like putative cysteine hydrolases"/>
    <property type="match status" value="1"/>
</dbReference>
<comment type="similarity">
    <text evidence="2 10">Belongs to the purine nucleoside phosphorylase YfiH/LACC1 family.</text>
</comment>
<keyword evidence="4" id="KW-0479">Metal-binding</keyword>
<sequence>MSLPLVSPNWDVPANVKAFCSTRHGGVSETPWDSLNLALHVDDKTTSVEENRLRLEQTTGLPNPKWLKQTHSTRVIQHSFSSHDADGCYSDRFGQACIVMTADCLPILLCNEEGSWVAAIHAGWRGLADDILFNAVQQYKGSSPLIAWIGPAISEKFFEVGAEVRNSFINKNSQLDRYFNANSHQKWQCDLAGIAECELTRYGVNVHQSNLCSYSDADNFYSHRRATHQFGNTATTGRMASVIWLESL</sequence>
<name>A0ABP8HZ87_9GAMM</name>
<dbReference type="SUPFAM" id="SSF64438">
    <property type="entry name" value="CNF1/YfiH-like putative cysteine hydrolases"/>
    <property type="match status" value="1"/>
</dbReference>
<dbReference type="InterPro" id="IPR038371">
    <property type="entry name" value="Cu_polyphenol_OxRdtase_sf"/>
</dbReference>
<dbReference type="EMBL" id="BAABFU010000002">
    <property type="protein sequence ID" value="GAA4348030.1"/>
    <property type="molecule type" value="Genomic_DNA"/>
</dbReference>
<comment type="caution">
    <text evidence="11">The sequence shown here is derived from an EMBL/GenBank/DDBJ whole genome shotgun (WGS) entry which is preliminary data.</text>
</comment>
<protein>
    <recommendedName>
        <fullName evidence="10">Purine nucleoside phosphorylase</fullName>
    </recommendedName>
</protein>
<keyword evidence="12" id="KW-1185">Reference proteome</keyword>
<dbReference type="Pfam" id="PF02578">
    <property type="entry name" value="Cu-oxidase_4"/>
    <property type="match status" value="1"/>
</dbReference>
<evidence type="ECO:0000256" key="3">
    <source>
        <dbReference type="ARBA" id="ARBA00022679"/>
    </source>
</evidence>
<dbReference type="CDD" id="cd16833">
    <property type="entry name" value="YfiH"/>
    <property type="match status" value="1"/>
</dbReference>
<dbReference type="RefSeq" id="WP_223577685.1">
    <property type="nucleotide sequence ID" value="NZ_BAABFU010000002.1"/>
</dbReference>
<keyword evidence="5" id="KW-0378">Hydrolase</keyword>
<dbReference type="PANTHER" id="PTHR30616">
    <property type="entry name" value="UNCHARACTERIZED PROTEIN YFIH"/>
    <property type="match status" value="1"/>
</dbReference>
<evidence type="ECO:0000256" key="1">
    <source>
        <dbReference type="ARBA" id="ARBA00000553"/>
    </source>
</evidence>
<evidence type="ECO:0000256" key="9">
    <source>
        <dbReference type="ARBA" id="ARBA00049893"/>
    </source>
</evidence>
<evidence type="ECO:0000256" key="10">
    <source>
        <dbReference type="RuleBase" id="RU361274"/>
    </source>
</evidence>
<comment type="catalytic activity">
    <reaction evidence="9">
        <text>S-methyl-5'-thioadenosine + phosphate = 5-(methylsulfanyl)-alpha-D-ribose 1-phosphate + adenine</text>
        <dbReference type="Rhea" id="RHEA:11852"/>
        <dbReference type="ChEBI" id="CHEBI:16708"/>
        <dbReference type="ChEBI" id="CHEBI:17509"/>
        <dbReference type="ChEBI" id="CHEBI:43474"/>
        <dbReference type="ChEBI" id="CHEBI:58533"/>
        <dbReference type="EC" id="2.4.2.28"/>
    </reaction>
    <physiologicalReaction direction="left-to-right" evidence="9">
        <dbReference type="Rhea" id="RHEA:11853"/>
    </physiologicalReaction>
</comment>
<dbReference type="NCBIfam" id="TIGR00726">
    <property type="entry name" value="peptidoglycan editing factor PgeF"/>
    <property type="match status" value="1"/>
</dbReference>
<evidence type="ECO:0000256" key="8">
    <source>
        <dbReference type="ARBA" id="ARBA00048968"/>
    </source>
</evidence>
<organism evidence="11 12">
    <name type="scientific">Kangiella taiwanensis</name>
    <dbReference type="NCBI Taxonomy" id="1079179"/>
    <lineage>
        <taxon>Bacteria</taxon>
        <taxon>Pseudomonadati</taxon>
        <taxon>Pseudomonadota</taxon>
        <taxon>Gammaproteobacteria</taxon>
        <taxon>Kangiellales</taxon>
        <taxon>Kangiellaceae</taxon>
        <taxon>Kangiella</taxon>
    </lineage>
</organism>
<dbReference type="Proteomes" id="UP001501294">
    <property type="component" value="Unassembled WGS sequence"/>
</dbReference>
<gene>
    <name evidence="11" type="primary">pgeF</name>
    <name evidence="11" type="ORF">GCM10023150_10990</name>
</gene>
<evidence type="ECO:0000313" key="12">
    <source>
        <dbReference type="Proteomes" id="UP001501294"/>
    </source>
</evidence>
<dbReference type="PANTHER" id="PTHR30616:SF2">
    <property type="entry name" value="PURINE NUCLEOSIDE PHOSPHORYLASE LACC1"/>
    <property type="match status" value="1"/>
</dbReference>
<evidence type="ECO:0000256" key="7">
    <source>
        <dbReference type="ARBA" id="ARBA00047989"/>
    </source>
</evidence>
<keyword evidence="6" id="KW-0862">Zinc</keyword>
<evidence type="ECO:0000256" key="4">
    <source>
        <dbReference type="ARBA" id="ARBA00022723"/>
    </source>
</evidence>
<evidence type="ECO:0000256" key="5">
    <source>
        <dbReference type="ARBA" id="ARBA00022801"/>
    </source>
</evidence>
<comment type="catalytic activity">
    <reaction evidence="7">
        <text>adenosine + H2O + H(+) = inosine + NH4(+)</text>
        <dbReference type="Rhea" id="RHEA:24408"/>
        <dbReference type="ChEBI" id="CHEBI:15377"/>
        <dbReference type="ChEBI" id="CHEBI:15378"/>
        <dbReference type="ChEBI" id="CHEBI:16335"/>
        <dbReference type="ChEBI" id="CHEBI:17596"/>
        <dbReference type="ChEBI" id="CHEBI:28938"/>
        <dbReference type="EC" id="3.5.4.4"/>
    </reaction>
    <physiologicalReaction direction="left-to-right" evidence="7">
        <dbReference type="Rhea" id="RHEA:24409"/>
    </physiologicalReaction>
</comment>
<evidence type="ECO:0000313" key="11">
    <source>
        <dbReference type="EMBL" id="GAA4348030.1"/>
    </source>
</evidence>
<comment type="catalytic activity">
    <reaction evidence="8">
        <text>adenosine + phosphate = alpha-D-ribose 1-phosphate + adenine</text>
        <dbReference type="Rhea" id="RHEA:27642"/>
        <dbReference type="ChEBI" id="CHEBI:16335"/>
        <dbReference type="ChEBI" id="CHEBI:16708"/>
        <dbReference type="ChEBI" id="CHEBI:43474"/>
        <dbReference type="ChEBI" id="CHEBI:57720"/>
        <dbReference type="EC" id="2.4.2.1"/>
    </reaction>
    <physiologicalReaction direction="left-to-right" evidence="8">
        <dbReference type="Rhea" id="RHEA:27643"/>
    </physiologicalReaction>
</comment>
<accession>A0ABP8HZ87</accession>
<dbReference type="InterPro" id="IPR011324">
    <property type="entry name" value="Cytotoxic_necrot_fac-like_cat"/>
</dbReference>